<protein>
    <submittedName>
        <fullName evidence="3">Uncharacterized protein</fullName>
    </submittedName>
</protein>
<feature type="compositionally biased region" description="Low complexity" evidence="1">
    <location>
        <begin position="29"/>
        <end position="61"/>
    </location>
</feature>
<gene>
    <name evidence="3" type="ORF">ACFQGO_33940</name>
</gene>
<dbReference type="EMBL" id="JBHSNZ010000035">
    <property type="protein sequence ID" value="MFC5812458.1"/>
    <property type="molecule type" value="Genomic_DNA"/>
</dbReference>
<keyword evidence="2" id="KW-0812">Transmembrane</keyword>
<feature type="region of interest" description="Disordered" evidence="1">
    <location>
        <begin position="1"/>
        <end position="73"/>
    </location>
</feature>
<comment type="caution">
    <text evidence="3">The sequence shown here is derived from an EMBL/GenBank/DDBJ whole genome shotgun (WGS) entry which is preliminary data.</text>
</comment>
<evidence type="ECO:0000256" key="1">
    <source>
        <dbReference type="SAM" id="MobiDB-lite"/>
    </source>
</evidence>
<proteinExistence type="predicted"/>
<feature type="region of interest" description="Disordered" evidence="1">
    <location>
        <begin position="270"/>
        <end position="364"/>
    </location>
</feature>
<keyword evidence="2" id="KW-0472">Membrane</keyword>
<accession>A0ABW1BH18</accession>
<evidence type="ECO:0000313" key="4">
    <source>
        <dbReference type="Proteomes" id="UP001596112"/>
    </source>
</evidence>
<organism evidence="3 4">
    <name type="scientific">Streptomyces heilongjiangensis</name>
    <dbReference type="NCBI Taxonomy" id="945052"/>
    <lineage>
        <taxon>Bacteria</taxon>
        <taxon>Bacillati</taxon>
        <taxon>Actinomycetota</taxon>
        <taxon>Actinomycetes</taxon>
        <taxon>Kitasatosporales</taxon>
        <taxon>Streptomycetaceae</taxon>
        <taxon>Streptomyces</taxon>
    </lineage>
</organism>
<feature type="transmembrane region" description="Helical" evidence="2">
    <location>
        <begin position="87"/>
        <end position="110"/>
    </location>
</feature>
<keyword evidence="4" id="KW-1185">Reference proteome</keyword>
<name>A0ABW1BH18_9ACTN</name>
<keyword evidence="2" id="KW-1133">Transmembrane helix</keyword>
<dbReference type="RefSeq" id="WP_272172608.1">
    <property type="nucleotide sequence ID" value="NZ_JAQOSL010000059.1"/>
</dbReference>
<reference evidence="4" key="1">
    <citation type="journal article" date="2019" name="Int. J. Syst. Evol. Microbiol.">
        <title>The Global Catalogue of Microorganisms (GCM) 10K type strain sequencing project: providing services to taxonomists for standard genome sequencing and annotation.</title>
        <authorList>
            <consortium name="The Broad Institute Genomics Platform"/>
            <consortium name="The Broad Institute Genome Sequencing Center for Infectious Disease"/>
            <person name="Wu L."/>
            <person name="Ma J."/>
        </authorList>
    </citation>
    <scope>NUCLEOTIDE SEQUENCE [LARGE SCALE GENOMIC DNA]</scope>
    <source>
        <strain evidence="4">JCM 9918</strain>
    </source>
</reference>
<sequence>MENAQSVTAVAGSAVENGETTQRAEPSDGSATGTLTGAETETANTTATGTAGGASTATGTATTGGAGIAADDDDDDRRVRRLRRVTGLAALVGTVAAVTAAAVCVTALVARDPSRAEAAGGTAASGGVIVAHGSDRHPSQTAADWVTHADHVVAVTPVAEREISPTAEELANGEGLILRDVTLRVDDVLWSSDTPGKPAPASFAWVAHGWQFTGGDTAHREEMTGEDQPRIERGHSYVMAIEWQPPVCGEGDDEIPGRWRGLGSDSNIPFDGQVLGQGESEGSVTSAARALAAARAEDDPEDPNHSLEDQLTGKGAADLARALQNAEPTGTTSSTASSSSASSSASSAAKKGSAARSGAATDCE</sequence>
<dbReference type="Proteomes" id="UP001596112">
    <property type="component" value="Unassembled WGS sequence"/>
</dbReference>
<evidence type="ECO:0000256" key="2">
    <source>
        <dbReference type="SAM" id="Phobius"/>
    </source>
</evidence>
<feature type="compositionally biased region" description="Low complexity" evidence="1">
    <location>
        <begin position="329"/>
        <end position="364"/>
    </location>
</feature>
<evidence type="ECO:0000313" key="3">
    <source>
        <dbReference type="EMBL" id="MFC5812458.1"/>
    </source>
</evidence>